<dbReference type="EMBL" id="CP023777">
    <property type="protein sequence ID" value="ATL48779.1"/>
    <property type="molecule type" value="Genomic_DNA"/>
</dbReference>
<evidence type="ECO:0000313" key="3">
    <source>
        <dbReference type="Proteomes" id="UP000220133"/>
    </source>
</evidence>
<keyword evidence="3" id="KW-1185">Reference proteome</keyword>
<accession>A0A291QXM2</accession>
<protein>
    <recommendedName>
        <fullName evidence="4">Zinc-ribbon 15 domain-containing protein</fullName>
    </recommendedName>
</protein>
<name>A0A291QXM2_9BACT</name>
<feature type="transmembrane region" description="Helical" evidence="1">
    <location>
        <begin position="90"/>
        <end position="110"/>
    </location>
</feature>
<sequence>MLFLYGVKNKVLKIIPLQIKKVQCQNCHTSNIQINFIGRYVHIFGIPLFSIGKTGLAHCTYCKQQLSKIQFTPPLRKEYQAFENDVKIPIWFNIGVIIITFLVVIPWLLALSL</sequence>
<evidence type="ECO:0000313" key="2">
    <source>
        <dbReference type="EMBL" id="ATL48779.1"/>
    </source>
</evidence>
<dbReference type="KEGG" id="cbae:COR50_17305"/>
<evidence type="ECO:0000256" key="1">
    <source>
        <dbReference type="SAM" id="Phobius"/>
    </source>
</evidence>
<dbReference type="Proteomes" id="UP000220133">
    <property type="component" value="Chromosome"/>
</dbReference>
<keyword evidence="1" id="KW-0812">Transmembrane</keyword>
<keyword evidence="1" id="KW-1133">Transmembrane helix</keyword>
<proteinExistence type="predicted"/>
<dbReference type="AlphaFoldDB" id="A0A291QXM2"/>
<gene>
    <name evidence="2" type="ORF">COR50_17305</name>
</gene>
<evidence type="ECO:0008006" key="4">
    <source>
        <dbReference type="Google" id="ProtNLM"/>
    </source>
</evidence>
<reference evidence="2 3" key="1">
    <citation type="submission" date="2017-10" db="EMBL/GenBank/DDBJ databases">
        <title>Paenichitinophaga pekingensis gen. nov., sp. nov., isolated from activated sludge.</title>
        <authorList>
            <person name="Jin D."/>
            <person name="Kong X."/>
            <person name="Deng Y."/>
            <person name="Bai Z."/>
        </authorList>
    </citation>
    <scope>NUCLEOTIDE SEQUENCE [LARGE SCALE GENOMIC DNA]</scope>
    <source>
        <strain evidence="2 3">13</strain>
    </source>
</reference>
<organism evidence="2 3">
    <name type="scientific">Chitinophaga caeni</name>
    <dbReference type="NCBI Taxonomy" id="2029983"/>
    <lineage>
        <taxon>Bacteria</taxon>
        <taxon>Pseudomonadati</taxon>
        <taxon>Bacteroidota</taxon>
        <taxon>Chitinophagia</taxon>
        <taxon>Chitinophagales</taxon>
        <taxon>Chitinophagaceae</taxon>
        <taxon>Chitinophaga</taxon>
    </lineage>
</organism>
<keyword evidence="1" id="KW-0472">Membrane</keyword>